<protein>
    <recommendedName>
        <fullName evidence="1">YycE-like N-terminal domain-containing protein</fullName>
    </recommendedName>
</protein>
<accession>A0ABU5RTV8</accession>
<dbReference type="EMBL" id="JAYGHX010000004">
    <property type="protein sequence ID" value="MEA5391201.1"/>
    <property type="molecule type" value="Genomic_DNA"/>
</dbReference>
<dbReference type="Pfam" id="PF22658">
    <property type="entry name" value="YycE-like_N"/>
    <property type="match status" value="1"/>
</dbReference>
<organism evidence="2 3">
    <name type="scientific">Cyanobium gracile UHCC 0139</name>
    <dbReference type="NCBI Taxonomy" id="3110308"/>
    <lineage>
        <taxon>Bacteria</taxon>
        <taxon>Bacillati</taxon>
        <taxon>Cyanobacteriota</taxon>
        <taxon>Cyanophyceae</taxon>
        <taxon>Synechococcales</taxon>
        <taxon>Prochlorococcaceae</taxon>
        <taxon>Cyanobium</taxon>
    </lineage>
</organism>
<feature type="domain" description="YycE-like N-terminal" evidence="1">
    <location>
        <begin position="6"/>
        <end position="46"/>
    </location>
</feature>
<reference evidence="2 3" key="1">
    <citation type="submission" date="2023-12" db="EMBL/GenBank/DDBJ databases">
        <title>Baltic Sea Cyanobacteria.</title>
        <authorList>
            <person name="Delbaje E."/>
            <person name="Fewer D.P."/>
            <person name="Shishido T.K."/>
        </authorList>
    </citation>
    <scope>NUCLEOTIDE SEQUENCE [LARGE SCALE GENOMIC DNA]</scope>
    <source>
        <strain evidence="2 3">UHCC 0139</strain>
    </source>
</reference>
<dbReference type="InterPro" id="IPR029068">
    <property type="entry name" value="Glyas_Bleomycin-R_OHBP_Dase"/>
</dbReference>
<dbReference type="RefSeq" id="WP_323305247.1">
    <property type="nucleotide sequence ID" value="NZ_JAYGHX010000004.1"/>
</dbReference>
<proteinExistence type="predicted"/>
<comment type="caution">
    <text evidence="2">The sequence shown here is derived from an EMBL/GenBank/DDBJ whole genome shotgun (WGS) entry which is preliminary data.</text>
</comment>
<evidence type="ECO:0000313" key="3">
    <source>
        <dbReference type="Proteomes" id="UP001304461"/>
    </source>
</evidence>
<dbReference type="Gene3D" id="3.10.180.10">
    <property type="entry name" value="2,3-Dihydroxybiphenyl 1,2-Dioxygenase, domain 1"/>
    <property type="match status" value="1"/>
</dbReference>
<name>A0ABU5RTV8_9CYAN</name>
<gene>
    <name evidence="2" type="ORF">VB738_07990</name>
</gene>
<dbReference type="InterPro" id="IPR058998">
    <property type="entry name" value="YycE-like_N"/>
</dbReference>
<keyword evidence="3" id="KW-1185">Reference proteome</keyword>
<evidence type="ECO:0000313" key="2">
    <source>
        <dbReference type="EMBL" id="MEA5391201.1"/>
    </source>
</evidence>
<dbReference type="SUPFAM" id="SSF54593">
    <property type="entry name" value="Glyoxalase/Bleomycin resistance protein/Dihydroxybiphenyl dioxygenase"/>
    <property type="match status" value="1"/>
</dbReference>
<sequence>MTDLHRKEVLCCDGLGLTRLDHFDGRDGFDGVMLGEPGGTDHFEFTYCRTHPVAPSSTPEDLHVFFLPDRQDWLSRCETMQAAGWAHL</sequence>
<evidence type="ECO:0000259" key="1">
    <source>
        <dbReference type="Pfam" id="PF22658"/>
    </source>
</evidence>
<dbReference type="Proteomes" id="UP001304461">
    <property type="component" value="Unassembled WGS sequence"/>
</dbReference>